<dbReference type="InterPro" id="IPR025875">
    <property type="entry name" value="Leu-rich_rpt_4"/>
</dbReference>
<dbReference type="FunFam" id="3.80.10.10:FF:000400">
    <property type="entry name" value="Nuclear pore complex protein NUP107"/>
    <property type="match status" value="1"/>
</dbReference>
<comment type="subcellular location">
    <subcellularLocation>
        <location evidence="1">Membrane</location>
    </subcellularLocation>
</comment>
<keyword evidence="5" id="KW-0472">Membrane</keyword>
<evidence type="ECO:0000256" key="4">
    <source>
        <dbReference type="ARBA" id="ARBA00022737"/>
    </source>
</evidence>
<organism evidence="7 8">
    <name type="scientific">Gossypium trilobum</name>
    <dbReference type="NCBI Taxonomy" id="34281"/>
    <lineage>
        <taxon>Eukaryota</taxon>
        <taxon>Viridiplantae</taxon>
        <taxon>Streptophyta</taxon>
        <taxon>Embryophyta</taxon>
        <taxon>Tracheophyta</taxon>
        <taxon>Spermatophyta</taxon>
        <taxon>Magnoliopsida</taxon>
        <taxon>eudicotyledons</taxon>
        <taxon>Gunneridae</taxon>
        <taxon>Pentapetalae</taxon>
        <taxon>rosids</taxon>
        <taxon>malvids</taxon>
        <taxon>Malvales</taxon>
        <taxon>Malvaceae</taxon>
        <taxon>Malvoideae</taxon>
        <taxon>Gossypium</taxon>
    </lineage>
</organism>
<dbReference type="Pfam" id="PF12799">
    <property type="entry name" value="LRR_4"/>
    <property type="match status" value="1"/>
</dbReference>
<evidence type="ECO:0000313" key="7">
    <source>
        <dbReference type="EMBL" id="MBA0766738.1"/>
    </source>
</evidence>
<evidence type="ECO:0000256" key="2">
    <source>
        <dbReference type="ARBA" id="ARBA00022614"/>
    </source>
</evidence>
<dbReference type="Gene3D" id="3.80.10.10">
    <property type="entry name" value="Ribonuclease Inhibitor"/>
    <property type="match status" value="1"/>
</dbReference>
<dbReference type="SUPFAM" id="SSF52058">
    <property type="entry name" value="L domain-like"/>
    <property type="match status" value="1"/>
</dbReference>
<feature type="chain" id="PRO_5029660674" description="Leucine-rich repeat-containing N-terminal plant-type domain-containing protein" evidence="6">
    <location>
        <begin position="31"/>
        <end position="174"/>
    </location>
</feature>
<keyword evidence="2" id="KW-0433">Leucine-rich repeat</keyword>
<evidence type="ECO:0000256" key="5">
    <source>
        <dbReference type="ARBA" id="ARBA00023136"/>
    </source>
</evidence>
<keyword evidence="8" id="KW-1185">Reference proteome</keyword>
<dbReference type="GO" id="GO:0016020">
    <property type="term" value="C:membrane"/>
    <property type="evidence" value="ECO:0007669"/>
    <property type="project" value="UniProtKB-SubCell"/>
</dbReference>
<feature type="signal peptide" evidence="6">
    <location>
        <begin position="1"/>
        <end position="30"/>
    </location>
</feature>
<dbReference type="Proteomes" id="UP000593568">
    <property type="component" value="Unassembled WGS sequence"/>
</dbReference>
<evidence type="ECO:0000256" key="1">
    <source>
        <dbReference type="ARBA" id="ARBA00004370"/>
    </source>
</evidence>
<accession>A0A7J9E1M0</accession>
<dbReference type="PANTHER" id="PTHR48054">
    <property type="entry name" value="RECEPTOR KINASE-LIKE PROTEIN XA21"/>
    <property type="match status" value="1"/>
</dbReference>
<dbReference type="InterPro" id="IPR032675">
    <property type="entry name" value="LRR_dom_sf"/>
</dbReference>
<dbReference type="AlphaFoldDB" id="A0A7J9E1M0"/>
<dbReference type="PANTHER" id="PTHR48054:SF82">
    <property type="entry name" value="LRR RECEPTOR-LIKE SERINE_THREONINE-PROTEIN KINASE FLS2"/>
    <property type="match status" value="1"/>
</dbReference>
<name>A0A7J9E1M0_9ROSI</name>
<evidence type="ECO:0000313" key="8">
    <source>
        <dbReference type="Proteomes" id="UP000593568"/>
    </source>
</evidence>
<sequence>MASSSTFSIILGILQATIFLISIARTVTVADPSPLASEAIAMVESGWWSNYSNNASERCQWPGISCNTARSISQIDISDAPNIEVGDRFGKLSFSSFPNLVLLDLSDRQLGGKIPHQIGNLSALKHLDLSHCGLSGELPPSLGNLTQLEYLDMSYNYNINGSIPPQLGNLVNLV</sequence>
<keyword evidence="4" id="KW-0677">Repeat</keyword>
<dbReference type="InterPro" id="IPR052592">
    <property type="entry name" value="LRR-RLK"/>
</dbReference>
<reference evidence="7 8" key="1">
    <citation type="journal article" date="2019" name="Genome Biol. Evol.">
        <title>Insights into the evolution of the New World diploid cottons (Gossypium, subgenus Houzingenia) based on genome sequencing.</title>
        <authorList>
            <person name="Grover C.E."/>
            <person name="Arick M.A. 2nd"/>
            <person name="Thrash A."/>
            <person name="Conover J.L."/>
            <person name="Sanders W.S."/>
            <person name="Peterson D.G."/>
            <person name="Frelichowski J.E."/>
            <person name="Scheffler J.A."/>
            <person name="Scheffler B.E."/>
            <person name="Wendel J.F."/>
        </authorList>
    </citation>
    <scope>NUCLEOTIDE SEQUENCE [LARGE SCALE GENOMIC DNA]</scope>
    <source>
        <strain evidence="7">8</strain>
        <tissue evidence="7">Leaf</tissue>
    </source>
</reference>
<dbReference type="EMBL" id="JABEZW010000006">
    <property type="protein sequence ID" value="MBA0766738.1"/>
    <property type="molecule type" value="Genomic_DNA"/>
</dbReference>
<comment type="caution">
    <text evidence="7">The sequence shown here is derived from an EMBL/GenBank/DDBJ whole genome shotgun (WGS) entry which is preliminary data.</text>
</comment>
<proteinExistence type="predicted"/>
<evidence type="ECO:0000256" key="3">
    <source>
        <dbReference type="ARBA" id="ARBA00022729"/>
    </source>
</evidence>
<feature type="non-terminal residue" evidence="7">
    <location>
        <position position="174"/>
    </location>
</feature>
<gene>
    <name evidence="7" type="ORF">Gotri_015755</name>
</gene>
<evidence type="ECO:0000256" key="6">
    <source>
        <dbReference type="SAM" id="SignalP"/>
    </source>
</evidence>
<keyword evidence="3 6" id="KW-0732">Signal</keyword>
<dbReference type="Pfam" id="PF00560">
    <property type="entry name" value="LRR_1"/>
    <property type="match status" value="1"/>
</dbReference>
<dbReference type="InterPro" id="IPR001611">
    <property type="entry name" value="Leu-rich_rpt"/>
</dbReference>
<protein>
    <recommendedName>
        <fullName evidence="9">Leucine-rich repeat-containing N-terminal plant-type domain-containing protein</fullName>
    </recommendedName>
</protein>
<evidence type="ECO:0008006" key="9">
    <source>
        <dbReference type="Google" id="ProtNLM"/>
    </source>
</evidence>